<feature type="domain" description="SHSP" evidence="3">
    <location>
        <begin position="37"/>
        <end position="150"/>
    </location>
</feature>
<sequence length="150" mass="17394">MSLVKFRNRRPFGNLIISDFFDSDPILDNRLWNTDFFNGKSQEPALNIKETDDAYQVELAAPGFTKKDFKVTIDDGRLNISAEKSQSKEEEEENYTRKEFSYNSFEKRLQLPDSVKDENVKAKYKDGILSFDLVKKEEAKAKKPKVIEIA</sequence>
<evidence type="ECO:0000256" key="2">
    <source>
        <dbReference type="RuleBase" id="RU003616"/>
    </source>
</evidence>
<reference evidence="6" key="1">
    <citation type="journal article" date="2019" name="Int. J. Syst. Evol. Microbiol.">
        <title>The Global Catalogue of Microorganisms (GCM) 10K type strain sequencing project: providing services to taxonomists for standard genome sequencing and annotation.</title>
        <authorList>
            <consortium name="The Broad Institute Genomics Platform"/>
            <consortium name="The Broad Institute Genome Sequencing Center for Infectious Disease"/>
            <person name="Wu L."/>
            <person name="Ma J."/>
        </authorList>
    </citation>
    <scope>NUCLEOTIDE SEQUENCE [LARGE SCALE GENOMIC DNA]</scope>
    <source>
        <strain evidence="6">YJ-61-S</strain>
    </source>
</reference>
<gene>
    <name evidence="5" type="ORF">ACFO3O_03705</name>
</gene>
<evidence type="ECO:0000313" key="6">
    <source>
        <dbReference type="Proteomes" id="UP001596043"/>
    </source>
</evidence>
<evidence type="ECO:0000313" key="5">
    <source>
        <dbReference type="EMBL" id="MFC4632995.1"/>
    </source>
</evidence>
<organism evidence="5 6">
    <name type="scientific">Dokdonia ponticola</name>
    <dbReference type="NCBI Taxonomy" id="2041041"/>
    <lineage>
        <taxon>Bacteria</taxon>
        <taxon>Pseudomonadati</taxon>
        <taxon>Bacteroidota</taxon>
        <taxon>Flavobacteriia</taxon>
        <taxon>Flavobacteriales</taxon>
        <taxon>Flavobacteriaceae</taxon>
        <taxon>Dokdonia</taxon>
    </lineage>
</organism>
<accession>A0ABV9HU43</accession>
<evidence type="ECO:0000259" key="4">
    <source>
        <dbReference type="PROSITE" id="PS51203"/>
    </source>
</evidence>
<dbReference type="InterPro" id="IPR002068">
    <property type="entry name" value="A-crystallin/Hsp20_dom"/>
</dbReference>
<dbReference type="EMBL" id="JBHSFV010000001">
    <property type="protein sequence ID" value="MFC4632995.1"/>
    <property type="molecule type" value="Genomic_DNA"/>
</dbReference>
<dbReference type="PROSITE" id="PS51203">
    <property type="entry name" value="CS"/>
    <property type="match status" value="1"/>
</dbReference>
<evidence type="ECO:0000259" key="3">
    <source>
        <dbReference type="PROSITE" id="PS01031"/>
    </source>
</evidence>
<name>A0ABV9HU43_9FLAO</name>
<dbReference type="Proteomes" id="UP001596043">
    <property type="component" value="Unassembled WGS sequence"/>
</dbReference>
<keyword evidence="6" id="KW-1185">Reference proteome</keyword>
<proteinExistence type="inferred from homology"/>
<dbReference type="InterPro" id="IPR031107">
    <property type="entry name" value="Small_HSP"/>
</dbReference>
<dbReference type="SUPFAM" id="SSF49764">
    <property type="entry name" value="HSP20-like chaperones"/>
    <property type="match status" value="1"/>
</dbReference>
<protein>
    <submittedName>
        <fullName evidence="5">Hsp20/alpha crystallin family protein</fullName>
    </submittedName>
</protein>
<dbReference type="RefSeq" id="WP_379977154.1">
    <property type="nucleotide sequence ID" value="NZ_JBHSFV010000001.1"/>
</dbReference>
<feature type="domain" description="CS" evidence="4">
    <location>
        <begin position="41"/>
        <end position="147"/>
    </location>
</feature>
<comment type="caution">
    <text evidence="5">The sequence shown here is derived from an EMBL/GenBank/DDBJ whole genome shotgun (WGS) entry which is preliminary data.</text>
</comment>
<dbReference type="InterPro" id="IPR007052">
    <property type="entry name" value="CS_dom"/>
</dbReference>
<dbReference type="Pfam" id="PF00011">
    <property type="entry name" value="HSP20"/>
    <property type="match status" value="1"/>
</dbReference>
<dbReference type="PANTHER" id="PTHR11527">
    <property type="entry name" value="HEAT-SHOCK PROTEIN 20 FAMILY MEMBER"/>
    <property type="match status" value="1"/>
</dbReference>
<dbReference type="PROSITE" id="PS01031">
    <property type="entry name" value="SHSP"/>
    <property type="match status" value="1"/>
</dbReference>
<dbReference type="CDD" id="cd06464">
    <property type="entry name" value="ACD_sHsps-like"/>
    <property type="match status" value="1"/>
</dbReference>
<evidence type="ECO:0000256" key="1">
    <source>
        <dbReference type="PROSITE-ProRule" id="PRU00285"/>
    </source>
</evidence>
<dbReference type="Gene3D" id="2.60.40.790">
    <property type="match status" value="1"/>
</dbReference>
<dbReference type="InterPro" id="IPR008978">
    <property type="entry name" value="HSP20-like_chaperone"/>
</dbReference>
<comment type="similarity">
    <text evidence="1 2">Belongs to the small heat shock protein (HSP20) family.</text>
</comment>